<dbReference type="Gene3D" id="1.10.287.130">
    <property type="match status" value="1"/>
</dbReference>
<proteinExistence type="predicted"/>
<organism evidence="6 7">
    <name type="scientific">Roseiconus nitratireducens</name>
    <dbReference type="NCBI Taxonomy" id="2605748"/>
    <lineage>
        <taxon>Bacteria</taxon>
        <taxon>Pseudomonadati</taxon>
        <taxon>Planctomycetota</taxon>
        <taxon>Planctomycetia</taxon>
        <taxon>Pirellulales</taxon>
        <taxon>Pirellulaceae</taxon>
        <taxon>Roseiconus</taxon>
    </lineage>
</organism>
<protein>
    <recommendedName>
        <fullName evidence="2">histidine kinase</fullName>
        <ecNumber evidence="2">2.7.13.3</ecNumber>
    </recommendedName>
</protein>
<name>A0A5M6DAD2_9BACT</name>
<dbReference type="SMART" id="SM00388">
    <property type="entry name" value="HisKA"/>
    <property type="match status" value="1"/>
</dbReference>
<dbReference type="SUPFAM" id="SSF47384">
    <property type="entry name" value="Homodimeric domain of signal transducing histidine kinase"/>
    <property type="match status" value="1"/>
</dbReference>
<evidence type="ECO:0000259" key="5">
    <source>
        <dbReference type="PROSITE" id="PS50109"/>
    </source>
</evidence>
<evidence type="ECO:0000313" key="7">
    <source>
        <dbReference type="Proteomes" id="UP000324479"/>
    </source>
</evidence>
<dbReference type="InterPro" id="IPR003661">
    <property type="entry name" value="HisK_dim/P_dom"/>
</dbReference>
<feature type="region of interest" description="Disordered" evidence="4">
    <location>
        <begin position="462"/>
        <end position="490"/>
    </location>
</feature>
<dbReference type="Gene3D" id="3.30.565.10">
    <property type="entry name" value="Histidine kinase-like ATPase, C-terminal domain"/>
    <property type="match status" value="1"/>
</dbReference>
<dbReference type="PROSITE" id="PS50109">
    <property type="entry name" value="HIS_KIN"/>
    <property type="match status" value="1"/>
</dbReference>
<dbReference type="EC" id="2.7.13.3" evidence="2"/>
<dbReference type="InterPro" id="IPR005467">
    <property type="entry name" value="His_kinase_dom"/>
</dbReference>
<keyword evidence="6" id="KW-0418">Kinase</keyword>
<evidence type="ECO:0000313" key="6">
    <source>
        <dbReference type="EMBL" id="KAA5544491.1"/>
    </source>
</evidence>
<dbReference type="CDD" id="cd00075">
    <property type="entry name" value="HATPase"/>
    <property type="match status" value="1"/>
</dbReference>
<dbReference type="Pfam" id="PF02518">
    <property type="entry name" value="HATPase_c"/>
    <property type="match status" value="1"/>
</dbReference>
<comment type="caution">
    <text evidence="6">The sequence shown here is derived from an EMBL/GenBank/DDBJ whole genome shotgun (WGS) entry which is preliminary data.</text>
</comment>
<dbReference type="PANTHER" id="PTHR43547:SF2">
    <property type="entry name" value="HYBRID SIGNAL TRANSDUCTION HISTIDINE KINASE C"/>
    <property type="match status" value="1"/>
</dbReference>
<evidence type="ECO:0000256" key="3">
    <source>
        <dbReference type="ARBA" id="ARBA00022553"/>
    </source>
</evidence>
<dbReference type="SUPFAM" id="SSF55874">
    <property type="entry name" value="ATPase domain of HSP90 chaperone/DNA topoisomerase II/histidine kinase"/>
    <property type="match status" value="1"/>
</dbReference>
<dbReference type="Proteomes" id="UP000324479">
    <property type="component" value="Unassembled WGS sequence"/>
</dbReference>
<keyword evidence="6" id="KW-0808">Transferase</keyword>
<gene>
    <name evidence="6" type="ORF">FYK55_09175</name>
</gene>
<keyword evidence="7" id="KW-1185">Reference proteome</keyword>
<dbReference type="PANTHER" id="PTHR43547">
    <property type="entry name" value="TWO-COMPONENT HISTIDINE KINASE"/>
    <property type="match status" value="1"/>
</dbReference>
<reference evidence="6 7" key="1">
    <citation type="submission" date="2019-08" db="EMBL/GenBank/DDBJ databases">
        <authorList>
            <person name="Dhanesh K."/>
            <person name="Kumar G."/>
            <person name="Sasikala C."/>
            <person name="Venkata Ramana C."/>
        </authorList>
    </citation>
    <scope>NUCLEOTIDE SEQUENCE [LARGE SCALE GENOMIC DNA]</scope>
    <source>
        <strain evidence="6 7">JC645</strain>
    </source>
</reference>
<keyword evidence="3" id="KW-0597">Phosphoprotein</keyword>
<dbReference type="CDD" id="cd00082">
    <property type="entry name" value="HisKA"/>
    <property type="match status" value="1"/>
</dbReference>
<evidence type="ECO:0000256" key="4">
    <source>
        <dbReference type="SAM" id="MobiDB-lite"/>
    </source>
</evidence>
<evidence type="ECO:0000256" key="1">
    <source>
        <dbReference type="ARBA" id="ARBA00000085"/>
    </source>
</evidence>
<comment type="catalytic activity">
    <reaction evidence="1">
        <text>ATP + protein L-histidine = ADP + protein N-phospho-L-histidine.</text>
        <dbReference type="EC" id="2.7.13.3"/>
    </reaction>
</comment>
<dbReference type="InterPro" id="IPR003594">
    <property type="entry name" value="HATPase_dom"/>
</dbReference>
<dbReference type="Pfam" id="PF00512">
    <property type="entry name" value="HisKA"/>
    <property type="match status" value="1"/>
</dbReference>
<feature type="domain" description="Histidine kinase" evidence="5">
    <location>
        <begin position="328"/>
        <end position="549"/>
    </location>
</feature>
<dbReference type="SMART" id="SM00387">
    <property type="entry name" value="HATPase_c"/>
    <property type="match status" value="1"/>
</dbReference>
<accession>A0A5M6DAD2</accession>
<dbReference type="GO" id="GO:0000155">
    <property type="term" value="F:phosphorelay sensor kinase activity"/>
    <property type="evidence" value="ECO:0007669"/>
    <property type="project" value="InterPro"/>
</dbReference>
<evidence type="ECO:0000256" key="2">
    <source>
        <dbReference type="ARBA" id="ARBA00012438"/>
    </source>
</evidence>
<dbReference type="AlphaFoldDB" id="A0A5M6DAD2"/>
<dbReference type="InterPro" id="IPR036097">
    <property type="entry name" value="HisK_dim/P_sf"/>
</dbReference>
<dbReference type="InterPro" id="IPR036890">
    <property type="entry name" value="HATPase_C_sf"/>
</dbReference>
<sequence>MTLWCGLATCWKWNATSRTEFRRRTASSATPACWRETASRITGAVFRSGGVVFDRVSLSPGGNIPVSRFPVAVGSIGFARRHCFLDLPHDVSNEFGMNAVTSLRHHAKDPSVPGDLGWWGVLPPLKFSGGRWWLPLSDRALTTLTSAMLDRDAAGSDRMELITSASSVRIGEVAATLRRDPPLLMFALAHWSGGQFVAATDLAQWLIESSCDLFSGGEWLLAAPRITAIDQRRWSRLMSRCWRLQPSEWVDQARDWLEVLGPEVPEDWLRTWPSILWDDPDQDDVPLRGSMLLQSLAERQLQRSAIDGAFSEVLERRNRESAQQLAYGLSHEINNPLANISARAQQLQQGEADPQRAQSLAQIVQQVYRAHEMIAGLMFYANPPEPNPDAVDLNAVVRDAVDDFAEQAEEQEIQIELEPFSGPATVQADRAMVLEAVRVLIRNAVEAVGEAGTVVVTLRPAEFPDPSEPSGRSDPSGHSGPWEIRVADSGPGLDPQAARHAFDPFYSGREAGRGLGLGLCRAYRIAALHDATIELSAGLAGCVARLVLR</sequence>
<dbReference type="EMBL" id="VWOX01000004">
    <property type="protein sequence ID" value="KAA5544491.1"/>
    <property type="molecule type" value="Genomic_DNA"/>
</dbReference>